<dbReference type="Proteomes" id="UP000324748">
    <property type="component" value="Unassembled WGS sequence"/>
</dbReference>
<feature type="compositionally biased region" description="Polar residues" evidence="1">
    <location>
        <begin position="1"/>
        <end position="11"/>
    </location>
</feature>
<dbReference type="EMBL" id="VSWC01000053">
    <property type="protein sequence ID" value="KAA1101557.1"/>
    <property type="molecule type" value="Genomic_DNA"/>
</dbReference>
<accession>A0A5B0PIT8</accession>
<comment type="caution">
    <text evidence="2">The sequence shown here is derived from an EMBL/GenBank/DDBJ whole genome shotgun (WGS) entry which is preliminary data.</text>
</comment>
<feature type="region of interest" description="Disordered" evidence="1">
    <location>
        <begin position="292"/>
        <end position="336"/>
    </location>
</feature>
<proteinExistence type="predicted"/>
<evidence type="ECO:0000313" key="3">
    <source>
        <dbReference type="Proteomes" id="UP000324748"/>
    </source>
</evidence>
<feature type="region of interest" description="Disordered" evidence="1">
    <location>
        <begin position="1"/>
        <end position="66"/>
    </location>
</feature>
<organism evidence="2 3">
    <name type="scientific">Puccinia graminis f. sp. tritici</name>
    <dbReference type="NCBI Taxonomy" id="56615"/>
    <lineage>
        <taxon>Eukaryota</taxon>
        <taxon>Fungi</taxon>
        <taxon>Dikarya</taxon>
        <taxon>Basidiomycota</taxon>
        <taxon>Pucciniomycotina</taxon>
        <taxon>Pucciniomycetes</taxon>
        <taxon>Pucciniales</taxon>
        <taxon>Pucciniaceae</taxon>
        <taxon>Puccinia</taxon>
    </lineage>
</organism>
<evidence type="ECO:0000256" key="1">
    <source>
        <dbReference type="SAM" id="MobiDB-lite"/>
    </source>
</evidence>
<gene>
    <name evidence="2" type="ORF">PGT21_024287</name>
</gene>
<protein>
    <submittedName>
        <fullName evidence="2">Uncharacterized protein</fullName>
    </submittedName>
</protein>
<keyword evidence="3" id="KW-1185">Reference proteome</keyword>
<dbReference type="OrthoDB" id="2501487at2759"/>
<evidence type="ECO:0000313" key="2">
    <source>
        <dbReference type="EMBL" id="KAA1101557.1"/>
    </source>
</evidence>
<feature type="compositionally biased region" description="Low complexity" evidence="1">
    <location>
        <begin position="301"/>
        <end position="336"/>
    </location>
</feature>
<reference evidence="2 3" key="1">
    <citation type="submission" date="2019-05" db="EMBL/GenBank/DDBJ databases">
        <title>Emergence of the Ug99 lineage of the wheat stem rust pathogen through somatic hybridization.</title>
        <authorList>
            <person name="Li F."/>
            <person name="Upadhyaya N.M."/>
            <person name="Sperschneider J."/>
            <person name="Matny O."/>
            <person name="Nguyen-Phuc H."/>
            <person name="Mago R."/>
            <person name="Raley C."/>
            <person name="Miller M.E."/>
            <person name="Silverstein K.A.T."/>
            <person name="Henningsen E."/>
            <person name="Hirsch C.D."/>
            <person name="Visser B."/>
            <person name="Pretorius Z.A."/>
            <person name="Steffenson B.J."/>
            <person name="Schwessinger B."/>
            <person name="Dodds P.N."/>
            <person name="Figueroa M."/>
        </authorList>
    </citation>
    <scope>NUCLEOTIDE SEQUENCE [LARGE SCALE GENOMIC DNA]</scope>
    <source>
        <strain evidence="2">21-0</strain>
    </source>
</reference>
<dbReference type="AlphaFoldDB" id="A0A5B0PIT8"/>
<sequence>MLSKSQITSSAPAHGPSVKFAPLARRSIPKLSPPDQLERRHSHNRARPVDSQNPGSKADLAARAAARAADAERRQLILSVTQPGRIQISNRVCSDGSEFSDLRQLGRGPASNLVQTHRSRSLQGFMPAQMLTSQPVIRSDKRPAPRVQTEPIPRRLLKKKAKPVYVPCHSRAPLAPFLSGPARMLSSISRLNPGGSIKIIQQKVHRTVLVENKKPQKAQKPHSLSPSYCSPKMKKAVRKYRIAAHEEDHQVLEGFLENNGVYLENSNLEAEDTRKPDNSTLKNTLLKRIPNTLRFRNPIRSSSVGSSQSSSSTDSNNTSSDHSNTSTASSSSNRLH</sequence>
<name>A0A5B0PIT8_PUCGR</name>